<feature type="compositionally biased region" description="Low complexity" evidence="1">
    <location>
        <begin position="201"/>
        <end position="216"/>
    </location>
</feature>
<evidence type="ECO:0000256" key="1">
    <source>
        <dbReference type="SAM" id="MobiDB-lite"/>
    </source>
</evidence>
<evidence type="ECO:0000313" key="3">
    <source>
        <dbReference type="Proteomes" id="UP000594262"/>
    </source>
</evidence>
<feature type="region of interest" description="Disordered" evidence="1">
    <location>
        <begin position="141"/>
        <end position="227"/>
    </location>
</feature>
<evidence type="ECO:0000313" key="2">
    <source>
        <dbReference type="EnsemblMetazoa" id="CLYHEMP024227.1"/>
    </source>
</evidence>
<sequence length="361" mass="40948">MAQSEKEPSEKEPSEKEKTKTGKMKVKADKEKAKANKEKEKAEKEKARAEKEKEKEAKQKEREEREKKKQEEEETLKNKENLYMEQIDAIENEKSVDFESSSSPFNCIIEENFSSDSDGLPDNFLANVQKLAGHSPIINSPIINSPFNKSPPSAVLSPVLSPKRPKHPNKGGKAPRAEFTEKKLTATPSKTQRPNKGGKFPRSLPSLSPRPRLSPRQPFKPAGANKQQPYRYAIKKSCNGCAEKSKIINDQTATIKASEEENDRLQKTINDGFHLDTYEPKSGKLAPKVAEKYMMTQLHQKCPNVYLTQIDFSVLKTKTQPSKAALFLIDCFYKKTEQLEMTWMGSKKKRGVDEDFRNAIL</sequence>
<feature type="region of interest" description="Disordered" evidence="1">
    <location>
        <begin position="1"/>
        <end position="81"/>
    </location>
</feature>
<feature type="compositionally biased region" description="Basic and acidic residues" evidence="1">
    <location>
        <begin position="175"/>
        <end position="184"/>
    </location>
</feature>
<organism evidence="2 3">
    <name type="scientific">Clytia hemisphaerica</name>
    <dbReference type="NCBI Taxonomy" id="252671"/>
    <lineage>
        <taxon>Eukaryota</taxon>
        <taxon>Metazoa</taxon>
        <taxon>Cnidaria</taxon>
        <taxon>Hydrozoa</taxon>
        <taxon>Hydroidolina</taxon>
        <taxon>Leptothecata</taxon>
        <taxon>Obeliida</taxon>
        <taxon>Clytiidae</taxon>
        <taxon>Clytia</taxon>
    </lineage>
</organism>
<proteinExistence type="predicted"/>
<dbReference type="Proteomes" id="UP000594262">
    <property type="component" value="Unplaced"/>
</dbReference>
<accession>A0A7M5XIP8</accession>
<protein>
    <submittedName>
        <fullName evidence="2">Uncharacterized protein</fullName>
    </submittedName>
</protein>
<name>A0A7M5XIP8_9CNID</name>
<dbReference type="EnsemblMetazoa" id="CLYHEMT024227.1">
    <property type="protein sequence ID" value="CLYHEMP024227.1"/>
    <property type="gene ID" value="CLYHEMG024227"/>
</dbReference>
<feature type="compositionally biased region" description="Low complexity" evidence="1">
    <location>
        <begin position="141"/>
        <end position="162"/>
    </location>
</feature>
<dbReference type="AlphaFoldDB" id="A0A7M5XIP8"/>
<reference evidence="2" key="1">
    <citation type="submission" date="2021-01" db="UniProtKB">
        <authorList>
            <consortium name="EnsemblMetazoa"/>
        </authorList>
    </citation>
    <scope>IDENTIFICATION</scope>
</reference>
<keyword evidence="3" id="KW-1185">Reference proteome</keyword>